<dbReference type="InParanoid" id="G8ZY72"/>
<dbReference type="InterPro" id="IPR051283">
    <property type="entry name" value="Sec_Metabolite_Acyltrans"/>
</dbReference>
<dbReference type="GO" id="GO:0016740">
    <property type="term" value="F:transferase activity"/>
    <property type="evidence" value="ECO:0007669"/>
    <property type="project" value="UniProtKB-KW"/>
</dbReference>
<dbReference type="InterPro" id="IPR023213">
    <property type="entry name" value="CAT-like_dom_sf"/>
</dbReference>
<dbReference type="Gene3D" id="3.30.559.10">
    <property type="entry name" value="Chloramphenicol acetyltransferase-like domain"/>
    <property type="match status" value="2"/>
</dbReference>
<keyword evidence="4" id="KW-1185">Reference proteome</keyword>
<dbReference type="FunCoup" id="G8ZY72">
    <property type="interactions" value="94"/>
</dbReference>
<protein>
    <recommendedName>
        <fullName evidence="2">Trichothecene 3-O-acetyltransferase-like N-terminal domain-containing protein</fullName>
    </recommendedName>
</protein>
<dbReference type="PANTHER" id="PTHR31896">
    <property type="entry name" value="FAMILY REGULATORY PROTEIN, PUTATIVE (AFU_ORTHOLOGUE AFUA_3G14730)-RELATED"/>
    <property type="match status" value="1"/>
</dbReference>
<dbReference type="HOGENOM" id="CLU_026450_5_0_1"/>
<dbReference type="Pfam" id="PF22664">
    <property type="entry name" value="TRI-like_N"/>
    <property type="match status" value="1"/>
</dbReference>
<evidence type="ECO:0000259" key="2">
    <source>
        <dbReference type="Pfam" id="PF22664"/>
    </source>
</evidence>
<name>G8ZY72_TORDE</name>
<dbReference type="eggNOG" id="ENOG502SHVS">
    <property type="taxonomic scope" value="Eukaryota"/>
</dbReference>
<gene>
    <name evidence="3" type="primary">TDEL0G04720</name>
    <name evidence="3" type="ORF">TDEL_0G04720</name>
</gene>
<evidence type="ECO:0000256" key="1">
    <source>
        <dbReference type="ARBA" id="ARBA00022679"/>
    </source>
</evidence>
<reference evidence="3 4" key="1">
    <citation type="journal article" date="2011" name="Proc. Natl. Acad. Sci. U.S.A.">
        <title>Evolutionary erosion of yeast sex chromosomes by mating-type switching accidents.</title>
        <authorList>
            <person name="Gordon J.L."/>
            <person name="Armisen D."/>
            <person name="Proux-Wera E."/>
            <person name="Oheigeartaigh S.S."/>
            <person name="Byrne K.P."/>
            <person name="Wolfe K.H."/>
        </authorList>
    </citation>
    <scope>NUCLEOTIDE SEQUENCE [LARGE SCALE GENOMIC DNA]</scope>
    <source>
        <strain evidence="4">ATCC 10662 / CBS 1146 / NBRC 0425 / NCYC 2629 / NRRL Y-866</strain>
    </source>
</reference>
<accession>G8ZY72</accession>
<evidence type="ECO:0000313" key="3">
    <source>
        <dbReference type="EMBL" id="CCE93839.1"/>
    </source>
</evidence>
<feature type="domain" description="Trichothecene 3-O-acetyltransferase-like N-terminal" evidence="2">
    <location>
        <begin position="17"/>
        <end position="158"/>
    </location>
</feature>
<dbReference type="EMBL" id="HE616748">
    <property type="protein sequence ID" value="CCE93839.1"/>
    <property type="molecule type" value="Genomic_DNA"/>
</dbReference>
<keyword evidence="1" id="KW-0808">Transferase</keyword>
<dbReference type="PANTHER" id="PTHR31896:SF64">
    <property type="entry name" value="TRICHOTHECENE 3-O-ACETYLTRANSFERASE"/>
    <property type="match status" value="1"/>
</dbReference>
<dbReference type="OrthoDB" id="1862401at2759"/>
<dbReference type="STRING" id="1076872.G8ZY72"/>
<dbReference type="Proteomes" id="UP000005627">
    <property type="component" value="Chromosome 7"/>
</dbReference>
<dbReference type="InterPro" id="IPR054710">
    <property type="entry name" value="Tri101-like_N"/>
</dbReference>
<organism evidence="3 4">
    <name type="scientific">Torulaspora delbrueckii</name>
    <name type="common">Yeast</name>
    <name type="synonym">Candida colliculosa</name>
    <dbReference type="NCBI Taxonomy" id="4950"/>
    <lineage>
        <taxon>Eukaryota</taxon>
        <taxon>Fungi</taxon>
        <taxon>Dikarya</taxon>
        <taxon>Ascomycota</taxon>
        <taxon>Saccharomycotina</taxon>
        <taxon>Saccharomycetes</taxon>
        <taxon>Saccharomycetales</taxon>
        <taxon>Saccharomycetaceae</taxon>
        <taxon>Torulaspora</taxon>
    </lineage>
</organism>
<dbReference type="KEGG" id="tdl:TDEL_0G04720"/>
<dbReference type="RefSeq" id="XP_003683050.1">
    <property type="nucleotide sequence ID" value="XM_003683002.1"/>
</dbReference>
<sequence>MELELDVLGQQPGLLQIYTQVSLCFSVPDASLHEEIINTLAKGLERLSDSFPWIAGQVDRKGYQITPLDKSPALIVKDLRNEMTIKRLRDAEFPMKMLEEELIAPRRTLAGESSEPNAVFLVQVNWIEGGLILTYNGQHAAMDMVGQGQVIGLLSKACRNEPFTEEELASNNLNRTKVVPLLGQEYKPKQDAGTYSRPIAPASDALWAYFSFDARSLHDLKVEAEKTKDESTPFISTDDAVSAFIWKSTTKARIHRLHASDNTKFCRAVDVRSAVGVPKSYPGLLQIMTYHSGRVQCIADAPLGVIAAGLRSKLDPNELRSRTREFATSIAKTIDRASISLTPGLNPGSDVQLSSWAKVNYWGMDFGLSLGKPESVRRPRFTPFEGLIYLMPKAPNGEISMAISLRREDMEMLKADEEFSRYARFIG</sequence>
<evidence type="ECO:0000313" key="4">
    <source>
        <dbReference type="Proteomes" id="UP000005627"/>
    </source>
</evidence>
<dbReference type="GeneID" id="11505291"/>
<dbReference type="AlphaFoldDB" id="G8ZY72"/>
<proteinExistence type="predicted"/>